<dbReference type="AlphaFoldDB" id="A0A841FWD6"/>
<feature type="transmembrane region" description="Helical" evidence="1">
    <location>
        <begin position="259"/>
        <end position="279"/>
    </location>
</feature>
<keyword evidence="1" id="KW-0472">Membrane</keyword>
<reference evidence="2 3" key="1">
    <citation type="submission" date="2020-08" db="EMBL/GenBank/DDBJ databases">
        <title>Genomic Encyclopedia of Type Strains, Phase IV (KMG-IV): sequencing the most valuable type-strain genomes for metagenomic binning, comparative biology and taxonomic classification.</title>
        <authorList>
            <person name="Goeker M."/>
        </authorList>
    </citation>
    <scope>NUCLEOTIDE SEQUENCE [LARGE SCALE GENOMIC DNA]</scope>
    <source>
        <strain evidence="2 3">YIM 65646</strain>
    </source>
</reference>
<protein>
    <submittedName>
        <fullName evidence="2">Uncharacterized protein</fullName>
    </submittedName>
</protein>
<evidence type="ECO:0000256" key="1">
    <source>
        <dbReference type="SAM" id="Phobius"/>
    </source>
</evidence>
<sequence>MDLPEDAHRIYGWVRVAVVGVVGLALGAALASGLVWSRPEKLPDRERIAEIAALVYPVAPEWIGGEDSPGTVPHEDWPMEAWWQKLFFGHSDQGGVAGASWSDAEIAATDAIAYQRLVDAEAALRTAGWTIDGYGDALRRVDGTPTPDDILTAHQGQVEVVLDSYGGETPSLSIYPLPYPTPAAPVLACAAAGLVVASAWLFLRRRHRRRHRIDAGLTGPVGVAFLVPSALAVTVSFIGGGWGVGAADLWQAARFPLPVLPLGALMNIGLLLLLVDAYLQFRRARRGADVPVPA</sequence>
<name>A0A841FWD6_9ACTN</name>
<dbReference type="Proteomes" id="UP000548476">
    <property type="component" value="Unassembled WGS sequence"/>
</dbReference>
<accession>A0A841FWD6</accession>
<comment type="caution">
    <text evidence="2">The sequence shown here is derived from an EMBL/GenBank/DDBJ whole genome shotgun (WGS) entry which is preliminary data.</text>
</comment>
<gene>
    <name evidence="2" type="ORF">HNR73_005928</name>
</gene>
<feature type="transmembrane region" description="Helical" evidence="1">
    <location>
        <begin position="183"/>
        <end position="203"/>
    </location>
</feature>
<feature type="transmembrane region" description="Helical" evidence="1">
    <location>
        <begin position="215"/>
        <end position="239"/>
    </location>
</feature>
<keyword evidence="1" id="KW-1133">Transmembrane helix</keyword>
<evidence type="ECO:0000313" key="3">
    <source>
        <dbReference type="Proteomes" id="UP000548476"/>
    </source>
</evidence>
<dbReference type="EMBL" id="JACHGT010000015">
    <property type="protein sequence ID" value="MBB6038048.1"/>
    <property type="molecule type" value="Genomic_DNA"/>
</dbReference>
<evidence type="ECO:0000313" key="2">
    <source>
        <dbReference type="EMBL" id="MBB6038048.1"/>
    </source>
</evidence>
<organism evidence="2 3">
    <name type="scientific">Phytomonospora endophytica</name>
    <dbReference type="NCBI Taxonomy" id="714109"/>
    <lineage>
        <taxon>Bacteria</taxon>
        <taxon>Bacillati</taxon>
        <taxon>Actinomycetota</taxon>
        <taxon>Actinomycetes</taxon>
        <taxon>Micromonosporales</taxon>
        <taxon>Micromonosporaceae</taxon>
        <taxon>Phytomonospora</taxon>
    </lineage>
</organism>
<keyword evidence="3" id="KW-1185">Reference proteome</keyword>
<feature type="transmembrane region" description="Helical" evidence="1">
    <location>
        <begin position="12"/>
        <end position="36"/>
    </location>
</feature>
<keyword evidence="1" id="KW-0812">Transmembrane</keyword>
<proteinExistence type="predicted"/>
<dbReference type="RefSeq" id="WP_184790859.1">
    <property type="nucleotide sequence ID" value="NZ_BONT01000048.1"/>
</dbReference>